<evidence type="ECO:0000256" key="1">
    <source>
        <dbReference type="ARBA" id="ARBA00007992"/>
    </source>
</evidence>
<dbReference type="VEuPathDB" id="FungiDB:CC77DRAFT_995946"/>
<protein>
    <submittedName>
        <fullName evidence="6">FAD binding domain-containing protein</fullName>
    </submittedName>
</protein>
<name>A0A177DCN7_ALTAL</name>
<dbReference type="KEGG" id="aalt:CC77DRAFT_995946"/>
<sequence length="453" mass="50447">MSNKPFKVIVVGGGPAGLTAAHALHLANIDFVVLERNDDVAVDVGASLVLGPQSMRFMQQLGLLDKLLSIGQKLLNNKSFTREGTKFNDSTSIQLMREKQIEPLADLPFSFGIELIAFHRAELVRVLLEGLPASAREKYRLSQKVIEITTSETGVTVTCANGKTYSGSMVIGADGVHSRTRKIMHNLSADSKYAASRNPEPPFSANYKCLWSNFPRPCVAGQASDTQSKDRSVMWLTGRERGWIFLYEKLPEPTKESPRYTKADMDEFAASFADWPVNEDFTIKDVYNSSTAGMSVLEEGILEHWSLGRIVLAGDACHKFTPNAGLGFTNGIQDIALLCNLLHDAVNMSKDTDLSEDSLQRIFLGYQTARKEELAFEWGVSSATTRGQAWANPIYWFLSRFLLPLYAIQWLMQTYLAGPKMAQSRVLNYVFGEDRIKGRIPWAHPIHTKGKEL</sequence>
<dbReference type="InterPro" id="IPR002938">
    <property type="entry name" value="FAD-bd"/>
</dbReference>
<dbReference type="STRING" id="5599.A0A177DCN7"/>
<dbReference type="PANTHER" id="PTHR47356">
    <property type="entry name" value="FAD-DEPENDENT MONOOXYGENASE ASQG-RELATED"/>
    <property type="match status" value="1"/>
</dbReference>
<gene>
    <name evidence="6" type="ORF">CC77DRAFT_995946</name>
</gene>
<evidence type="ECO:0000256" key="4">
    <source>
        <dbReference type="ARBA" id="ARBA00023002"/>
    </source>
</evidence>
<dbReference type="AlphaFoldDB" id="A0A177DCN7"/>
<evidence type="ECO:0000256" key="3">
    <source>
        <dbReference type="ARBA" id="ARBA00022827"/>
    </source>
</evidence>
<keyword evidence="4" id="KW-0560">Oxidoreductase</keyword>
<dbReference type="Proteomes" id="UP000077248">
    <property type="component" value="Unassembled WGS sequence"/>
</dbReference>
<dbReference type="Gene3D" id="3.50.50.60">
    <property type="entry name" value="FAD/NAD(P)-binding domain"/>
    <property type="match status" value="1"/>
</dbReference>
<feature type="domain" description="FAD-binding" evidence="5">
    <location>
        <begin position="7"/>
        <end position="347"/>
    </location>
</feature>
<keyword evidence="3" id="KW-0274">FAD</keyword>
<dbReference type="GO" id="GO:0071949">
    <property type="term" value="F:FAD binding"/>
    <property type="evidence" value="ECO:0007669"/>
    <property type="project" value="InterPro"/>
</dbReference>
<organism evidence="6 7">
    <name type="scientific">Alternaria alternata</name>
    <name type="common">Alternaria rot fungus</name>
    <name type="synonym">Torula alternata</name>
    <dbReference type="NCBI Taxonomy" id="5599"/>
    <lineage>
        <taxon>Eukaryota</taxon>
        <taxon>Fungi</taxon>
        <taxon>Dikarya</taxon>
        <taxon>Ascomycota</taxon>
        <taxon>Pezizomycotina</taxon>
        <taxon>Dothideomycetes</taxon>
        <taxon>Pleosporomycetidae</taxon>
        <taxon>Pleosporales</taxon>
        <taxon>Pleosporineae</taxon>
        <taxon>Pleosporaceae</taxon>
        <taxon>Alternaria</taxon>
        <taxon>Alternaria sect. Alternaria</taxon>
        <taxon>Alternaria alternata complex</taxon>
    </lineage>
</organism>
<evidence type="ECO:0000313" key="7">
    <source>
        <dbReference type="Proteomes" id="UP000077248"/>
    </source>
</evidence>
<dbReference type="EMBL" id="KV441487">
    <property type="protein sequence ID" value="OAG17318.1"/>
    <property type="molecule type" value="Genomic_DNA"/>
</dbReference>
<comment type="similarity">
    <text evidence="1">Belongs to the paxM FAD-dependent monooxygenase family.</text>
</comment>
<keyword evidence="7" id="KW-1185">Reference proteome</keyword>
<dbReference type="SUPFAM" id="SSF51905">
    <property type="entry name" value="FAD/NAD(P)-binding domain"/>
    <property type="match status" value="1"/>
</dbReference>
<evidence type="ECO:0000313" key="6">
    <source>
        <dbReference type="EMBL" id="OAG17318.1"/>
    </source>
</evidence>
<accession>A0A177DCN7</accession>
<dbReference type="PRINTS" id="PR00420">
    <property type="entry name" value="RNGMNOXGNASE"/>
</dbReference>
<evidence type="ECO:0000259" key="5">
    <source>
        <dbReference type="Pfam" id="PF01494"/>
    </source>
</evidence>
<dbReference type="RefSeq" id="XP_018382739.1">
    <property type="nucleotide sequence ID" value="XM_018536472.1"/>
</dbReference>
<reference evidence="6 7" key="1">
    <citation type="submission" date="2016-05" db="EMBL/GenBank/DDBJ databases">
        <title>Comparative analysis of secretome profiles of manganese(II)-oxidizing ascomycete fungi.</title>
        <authorList>
            <consortium name="DOE Joint Genome Institute"/>
            <person name="Zeiner C.A."/>
            <person name="Purvine S.O."/>
            <person name="Zink E.M."/>
            <person name="Wu S."/>
            <person name="Pasa-Tolic L."/>
            <person name="Chaput D.L."/>
            <person name="Haridas S."/>
            <person name="Grigoriev I.V."/>
            <person name="Santelli C.M."/>
            <person name="Hansel C.M."/>
        </authorList>
    </citation>
    <scope>NUCLEOTIDE SEQUENCE [LARGE SCALE GENOMIC DNA]</scope>
    <source>
        <strain evidence="6 7">SRC1lrK2f</strain>
    </source>
</reference>
<dbReference type="GeneID" id="29122066"/>
<dbReference type="Pfam" id="PF01494">
    <property type="entry name" value="FAD_binding_3"/>
    <property type="match status" value="1"/>
</dbReference>
<evidence type="ECO:0000256" key="2">
    <source>
        <dbReference type="ARBA" id="ARBA00022630"/>
    </source>
</evidence>
<dbReference type="PANTHER" id="PTHR47356:SF2">
    <property type="entry name" value="FAD-BINDING DOMAIN-CONTAINING PROTEIN-RELATED"/>
    <property type="match status" value="1"/>
</dbReference>
<keyword evidence="2" id="KW-0285">Flavoprotein</keyword>
<dbReference type="GO" id="GO:0004497">
    <property type="term" value="F:monooxygenase activity"/>
    <property type="evidence" value="ECO:0007669"/>
    <property type="project" value="InterPro"/>
</dbReference>
<dbReference type="InterPro" id="IPR036188">
    <property type="entry name" value="FAD/NAD-bd_sf"/>
</dbReference>
<proteinExistence type="inferred from homology"/>
<dbReference type="OMA" id="WGWGRIV"/>
<dbReference type="InterPro" id="IPR050562">
    <property type="entry name" value="FAD_mOase_fung"/>
</dbReference>